<dbReference type="InterPro" id="IPR032675">
    <property type="entry name" value="LRR_dom_sf"/>
</dbReference>
<dbReference type="PANTHER" id="PTHR12904">
    <property type="match status" value="1"/>
</dbReference>
<feature type="domain" description="Zer-1-like leucine-rich repeats region" evidence="2">
    <location>
        <begin position="461"/>
        <end position="538"/>
    </location>
</feature>
<dbReference type="SUPFAM" id="SSF52047">
    <property type="entry name" value="RNI-like"/>
    <property type="match status" value="1"/>
</dbReference>
<feature type="region of interest" description="Disordered" evidence="1">
    <location>
        <begin position="1"/>
        <end position="64"/>
    </location>
</feature>
<dbReference type="SUPFAM" id="SSF52058">
    <property type="entry name" value="L domain-like"/>
    <property type="match status" value="1"/>
</dbReference>
<evidence type="ECO:0000256" key="1">
    <source>
        <dbReference type="SAM" id="MobiDB-lite"/>
    </source>
</evidence>
<feature type="region of interest" description="Disordered" evidence="1">
    <location>
        <begin position="262"/>
        <end position="281"/>
    </location>
</feature>
<protein>
    <recommendedName>
        <fullName evidence="2">Zer-1-like leucine-rich repeats region domain-containing protein</fullName>
    </recommendedName>
</protein>
<dbReference type="AlphaFoldDB" id="G0USA5"/>
<dbReference type="InterPro" id="IPR056845">
    <property type="entry name" value="LRR_Zer-1"/>
</dbReference>
<accession>G0USA5</accession>
<dbReference type="PANTHER" id="PTHR12904:SF23">
    <property type="entry name" value="PROTEIN ZER-1 HOMOLOG"/>
    <property type="match status" value="1"/>
</dbReference>
<dbReference type="VEuPathDB" id="TriTrypDB:TcIL3000_8_4900"/>
<feature type="compositionally biased region" description="Polar residues" evidence="1">
    <location>
        <begin position="31"/>
        <end position="47"/>
    </location>
</feature>
<evidence type="ECO:0000313" key="3">
    <source>
        <dbReference type="EMBL" id="CCC92268.1"/>
    </source>
</evidence>
<dbReference type="Pfam" id="PF25013">
    <property type="entry name" value="LRR_Zer-1"/>
    <property type="match status" value="1"/>
</dbReference>
<gene>
    <name evidence="3" type="ORF">TCIL3000_8_4900</name>
</gene>
<name>G0USA5_TRYCI</name>
<proteinExistence type="predicted"/>
<sequence>MNKRAKSRHRQWQEERKSDMAVAGKRLGTQGRPTVTTTVMQKSTQQLAKAPISVNGNSDGPGDPEIPRVMDSWMREERVQVPNPLSPGNAGIQQEIKCTHVVPMKHHNTSVATPENSECSSEHVNSLPRTYLNNREVAIIKGQMDITPAVAGNKVVKHMEGYRDGKPDTNGQSHVSGAEKPPSLDGQRRLSSRKKVFGSFVTSEEEDPTMELVTADNILGVLPNQCKNAVDAANEINKKTMEVLDQVRSSLLAPLLSNDNVKTDGPAKANETPIPDAGIVKPISSHSLHSTKCRAEVMTSSADDDCNLMEEEAHALKRYLSVQNLDLSMSTLKHIGISLRASKTLRVLNLKGCTASEEDLRGLSEIESLEVLCVSHMRKLTSLSVLTYRHNGRTPNIREIDARCSAVRNTGLRGLGGLKYLQKLNLSLTPVTDVTPLASSKSLSELNLSGTAVMSEGLVGLEKIPSLTVLNLSRTKIKSLQKLTASKTLENLILYSCQVDTGDVHGVESMPRLKSLDVSTTKVTDLSFLCASNSLKVLRAQWLLLDNCEGFYETRFSKRRTAASESRMFDVPSPISVDDDDDTCEEDGELVDRDIEASVRGLAKIPTLEFVDLSYSSVSSVRSLFSSKSIQTIVLRRTTVDDDGIKDVGQLRTLRTLVINNLGDLISSGGGEEDVVGTRGVLVSVKDITLAVNMVILDLSFTDVYDLRMLSSLKSLKELYLVETLITVDGIQGLEQLPHLRLLDISQTSITSLQLLSEGCKSLEQLFVKSNRNVSGINIGNIQHLPLLKELDISDTVVENIGPLFRQTCSLSKLVCRWGERRLASGVTEPLQPWLAPRLLDNLHVLPFLTTVDFTNASLHSVTFLVGCPALRVATLARCTGLSNNGISGLVKVHTLEVLDLSYASHITDVRSLVPSSSLKELRLAGTAVTVVGLQGTSHMQSLKLLDVTGTPAAETLSTGAAEEGRLVIIKDGEACNTCLPSRFRRARAKPVVILS</sequence>
<feature type="region of interest" description="Disordered" evidence="1">
    <location>
        <begin position="160"/>
        <end position="191"/>
    </location>
</feature>
<feature type="compositionally biased region" description="Basic residues" evidence="1">
    <location>
        <begin position="1"/>
        <end position="10"/>
    </location>
</feature>
<dbReference type="Gene3D" id="3.80.10.10">
    <property type="entry name" value="Ribonuclease Inhibitor"/>
    <property type="match status" value="2"/>
</dbReference>
<dbReference type="EMBL" id="HE575321">
    <property type="protein sequence ID" value="CCC92268.1"/>
    <property type="molecule type" value="Genomic_DNA"/>
</dbReference>
<evidence type="ECO:0000259" key="2">
    <source>
        <dbReference type="Pfam" id="PF25013"/>
    </source>
</evidence>
<organism evidence="3">
    <name type="scientific">Trypanosoma congolense (strain IL3000)</name>
    <dbReference type="NCBI Taxonomy" id="1068625"/>
    <lineage>
        <taxon>Eukaryota</taxon>
        <taxon>Discoba</taxon>
        <taxon>Euglenozoa</taxon>
        <taxon>Kinetoplastea</taxon>
        <taxon>Metakinetoplastina</taxon>
        <taxon>Trypanosomatida</taxon>
        <taxon>Trypanosomatidae</taxon>
        <taxon>Trypanosoma</taxon>
        <taxon>Nannomonas</taxon>
    </lineage>
</organism>
<dbReference type="InterPro" id="IPR051341">
    <property type="entry name" value="Zyg-11_UBL_adapter"/>
</dbReference>
<reference evidence="3" key="1">
    <citation type="journal article" date="2012" name="Proc. Natl. Acad. Sci. U.S.A.">
        <title>Antigenic diversity is generated by distinct evolutionary mechanisms in African trypanosome species.</title>
        <authorList>
            <person name="Jackson A.P."/>
            <person name="Berry A."/>
            <person name="Aslett M."/>
            <person name="Allison H.C."/>
            <person name="Burton P."/>
            <person name="Vavrova-Anderson J."/>
            <person name="Brown R."/>
            <person name="Browne H."/>
            <person name="Corton N."/>
            <person name="Hauser H."/>
            <person name="Gamble J."/>
            <person name="Gilderthorp R."/>
            <person name="Marcello L."/>
            <person name="McQuillan J."/>
            <person name="Otto T.D."/>
            <person name="Quail M.A."/>
            <person name="Sanders M.J."/>
            <person name="van Tonder A."/>
            <person name="Ginger M.L."/>
            <person name="Field M.C."/>
            <person name="Barry J.D."/>
            <person name="Hertz-Fowler C."/>
            <person name="Berriman M."/>
        </authorList>
    </citation>
    <scope>NUCLEOTIDE SEQUENCE</scope>
    <source>
        <strain evidence="3">IL3000</strain>
    </source>
</reference>